<dbReference type="PROSITE" id="PS50110">
    <property type="entry name" value="RESPONSE_REGULATORY"/>
    <property type="match status" value="1"/>
</dbReference>
<dbReference type="Proteomes" id="UP001325680">
    <property type="component" value="Chromosome"/>
</dbReference>
<evidence type="ECO:0000313" key="5">
    <source>
        <dbReference type="Proteomes" id="UP001325680"/>
    </source>
</evidence>
<dbReference type="SMART" id="SM00448">
    <property type="entry name" value="REC"/>
    <property type="match status" value="1"/>
</dbReference>
<dbReference type="Pfam" id="PF00072">
    <property type="entry name" value="Response_reg"/>
    <property type="match status" value="1"/>
</dbReference>
<accession>A0ABZ0W0Q3</accession>
<dbReference type="Gene3D" id="2.40.50.1020">
    <property type="entry name" value="LytTr DNA-binding domain"/>
    <property type="match status" value="1"/>
</dbReference>
<dbReference type="SMART" id="SM00850">
    <property type="entry name" value="LytTR"/>
    <property type="match status" value="1"/>
</dbReference>
<gene>
    <name evidence="4" type="ORF">U0035_13310</name>
</gene>
<evidence type="ECO:0000259" key="3">
    <source>
        <dbReference type="PROSITE" id="PS50930"/>
    </source>
</evidence>
<organism evidence="4 5">
    <name type="scientific">Niabella yanshanensis</name>
    <dbReference type="NCBI Taxonomy" id="577386"/>
    <lineage>
        <taxon>Bacteria</taxon>
        <taxon>Pseudomonadati</taxon>
        <taxon>Bacteroidota</taxon>
        <taxon>Chitinophagia</taxon>
        <taxon>Chitinophagales</taxon>
        <taxon>Chitinophagaceae</taxon>
        <taxon>Niabella</taxon>
    </lineage>
</organism>
<keyword evidence="5" id="KW-1185">Reference proteome</keyword>
<feature type="domain" description="HTH LytTR-type" evidence="3">
    <location>
        <begin position="138"/>
        <end position="202"/>
    </location>
</feature>
<dbReference type="PANTHER" id="PTHR37299">
    <property type="entry name" value="TRANSCRIPTIONAL REGULATOR-RELATED"/>
    <property type="match status" value="1"/>
</dbReference>
<evidence type="ECO:0000313" key="4">
    <source>
        <dbReference type="EMBL" id="WQD36646.1"/>
    </source>
</evidence>
<evidence type="ECO:0000256" key="1">
    <source>
        <dbReference type="PROSITE-ProRule" id="PRU00169"/>
    </source>
</evidence>
<dbReference type="InterPro" id="IPR046947">
    <property type="entry name" value="LytR-like"/>
</dbReference>
<keyword evidence="4" id="KW-0238">DNA-binding</keyword>
<feature type="modified residue" description="4-aspartylphosphate" evidence="1">
    <location>
        <position position="56"/>
    </location>
</feature>
<dbReference type="GO" id="GO:0003677">
    <property type="term" value="F:DNA binding"/>
    <property type="evidence" value="ECO:0007669"/>
    <property type="project" value="UniProtKB-KW"/>
</dbReference>
<dbReference type="RefSeq" id="WP_114790265.1">
    <property type="nucleotide sequence ID" value="NZ_CP139960.1"/>
</dbReference>
<sequence>MIKIKCTILDDEPRAVQLLESYVKQTEDLILLKASTSFADIEMAIKENKSDLIFLDIQMPEENGMDIIKRFNYNNSFILTTAYSDYALEGYEYNVVDFLLKPISYKRFLQAIQKFKAIKSYPRFNQRYIFIRESGISYKLLIENIQYVEGLRDYIKIYTADRTFMVLNSLGAFLKQLPEGEFIRTHRSFIVNMKRVEKVEPTSIVIAQRELPIGDAYKKQFLSIVYGKNKK</sequence>
<dbReference type="Pfam" id="PF04397">
    <property type="entry name" value="LytTR"/>
    <property type="match status" value="1"/>
</dbReference>
<dbReference type="PANTHER" id="PTHR37299:SF1">
    <property type="entry name" value="STAGE 0 SPORULATION PROTEIN A HOMOLOG"/>
    <property type="match status" value="1"/>
</dbReference>
<dbReference type="InterPro" id="IPR001789">
    <property type="entry name" value="Sig_transdc_resp-reg_receiver"/>
</dbReference>
<evidence type="ECO:0000259" key="2">
    <source>
        <dbReference type="PROSITE" id="PS50110"/>
    </source>
</evidence>
<dbReference type="Gene3D" id="3.40.50.2300">
    <property type="match status" value="1"/>
</dbReference>
<dbReference type="InterPro" id="IPR007492">
    <property type="entry name" value="LytTR_DNA-bd_dom"/>
</dbReference>
<name>A0ABZ0W0Q3_9BACT</name>
<dbReference type="PROSITE" id="PS50930">
    <property type="entry name" value="HTH_LYTTR"/>
    <property type="match status" value="1"/>
</dbReference>
<dbReference type="InterPro" id="IPR011006">
    <property type="entry name" value="CheY-like_superfamily"/>
</dbReference>
<protein>
    <submittedName>
        <fullName evidence="4">LytTR family DNA-binding domain-containing protein</fullName>
    </submittedName>
</protein>
<feature type="domain" description="Response regulatory" evidence="2">
    <location>
        <begin position="5"/>
        <end position="116"/>
    </location>
</feature>
<dbReference type="SUPFAM" id="SSF52172">
    <property type="entry name" value="CheY-like"/>
    <property type="match status" value="1"/>
</dbReference>
<keyword evidence="1" id="KW-0597">Phosphoprotein</keyword>
<dbReference type="EMBL" id="CP139960">
    <property type="protein sequence ID" value="WQD36646.1"/>
    <property type="molecule type" value="Genomic_DNA"/>
</dbReference>
<reference evidence="4 5" key="1">
    <citation type="submission" date="2023-12" db="EMBL/GenBank/DDBJ databases">
        <title>Genome sequencing and assembly of bacterial species from a model synthetic community.</title>
        <authorList>
            <person name="Hogle S.L."/>
        </authorList>
    </citation>
    <scope>NUCLEOTIDE SEQUENCE [LARGE SCALE GENOMIC DNA]</scope>
    <source>
        <strain evidence="4 5">HAMBI_3031</strain>
    </source>
</reference>
<proteinExistence type="predicted"/>